<evidence type="ECO:0000313" key="1">
    <source>
        <dbReference type="EMBL" id="MBY0095564.1"/>
    </source>
</evidence>
<dbReference type="EMBL" id="JACWFH010000005">
    <property type="protein sequence ID" value="MBY0095564.1"/>
    <property type="molecule type" value="Genomic_DNA"/>
</dbReference>
<reference evidence="1 2" key="1">
    <citation type="submission" date="2020-07" db="EMBL/GenBank/DDBJ databases">
        <title>Fungal Genomes of the International Space Station.</title>
        <authorList>
            <person name="Seuylemezian A."/>
            <person name="Singh N.K."/>
            <person name="Wood J."/>
            <person name="Venkateswaran K."/>
        </authorList>
    </citation>
    <scope>NUCLEOTIDE SEQUENCE [LARGE SCALE GENOMIC DNA]</scope>
    <source>
        <strain evidence="1 2">PL-B2</strain>
    </source>
</reference>
<dbReference type="InterPro" id="IPR007263">
    <property type="entry name" value="DCC1-like"/>
</dbReference>
<keyword evidence="2" id="KW-1185">Reference proteome</keyword>
<dbReference type="RefSeq" id="WP_221870639.1">
    <property type="nucleotide sequence ID" value="NZ_JACWFH010000005.1"/>
</dbReference>
<dbReference type="PANTHER" id="PTHR33639:SF2">
    <property type="entry name" value="DUF393 DOMAIN-CONTAINING PROTEIN"/>
    <property type="match status" value="1"/>
</dbReference>
<comment type="caution">
    <text evidence="1">The sequence shown here is derived from an EMBL/GenBank/DDBJ whole genome shotgun (WGS) entry which is preliminary data.</text>
</comment>
<sequence>MNKIVLFDGECHFCDQSVQFIIKRDPNANFKFASIQSDIGRQIIRDYNIPLHIDSLILIQDNQFYIKSTAALRICKNLKGVWKIGVFFLLIPTPIRDLVYDDIAKNRYKWFGKKEVCEIPSPEIKKRFL</sequence>
<gene>
    <name evidence="1" type="ORF">H0185_01855</name>
</gene>
<dbReference type="PANTHER" id="PTHR33639">
    <property type="entry name" value="THIOL-DISULFIDE OXIDOREDUCTASE DCC"/>
    <property type="match status" value="1"/>
</dbReference>
<protein>
    <submittedName>
        <fullName evidence="1">Thiol-disulfide oxidoreductase DCC family protein</fullName>
    </submittedName>
</protein>
<dbReference type="Pfam" id="PF04134">
    <property type="entry name" value="DCC1-like"/>
    <property type="match status" value="1"/>
</dbReference>
<organism evidence="1 2">
    <name type="scientific">Mesobacillus maritimus</name>
    <dbReference type="NCBI Taxonomy" id="1643336"/>
    <lineage>
        <taxon>Bacteria</taxon>
        <taxon>Bacillati</taxon>
        <taxon>Bacillota</taxon>
        <taxon>Bacilli</taxon>
        <taxon>Bacillales</taxon>
        <taxon>Bacillaceae</taxon>
        <taxon>Mesobacillus</taxon>
    </lineage>
</organism>
<name>A0ABS7K032_9BACI</name>
<dbReference type="InterPro" id="IPR052927">
    <property type="entry name" value="DCC_oxidoreductase"/>
</dbReference>
<dbReference type="Proteomes" id="UP000769780">
    <property type="component" value="Unassembled WGS sequence"/>
</dbReference>
<accession>A0ABS7K032</accession>
<proteinExistence type="predicted"/>
<evidence type="ECO:0000313" key="2">
    <source>
        <dbReference type="Proteomes" id="UP000769780"/>
    </source>
</evidence>